<organism evidence="8 9">
    <name type="scientific">Hoylesella nanceiensis</name>
    <dbReference type="NCBI Taxonomy" id="425941"/>
    <lineage>
        <taxon>Bacteria</taxon>
        <taxon>Pseudomonadati</taxon>
        <taxon>Bacteroidota</taxon>
        <taxon>Bacteroidia</taxon>
        <taxon>Bacteroidales</taxon>
        <taxon>Prevotellaceae</taxon>
        <taxon>Hoylesella</taxon>
    </lineage>
</organism>
<evidence type="ECO:0000256" key="6">
    <source>
        <dbReference type="SAM" id="Phobius"/>
    </source>
</evidence>
<keyword evidence="4 6" id="KW-1133">Transmembrane helix</keyword>
<keyword evidence="5 6" id="KW-0472">Membrane</keyword>
<feature type="transmembrane region" description="Helical" evidence="6">
    <location>
        <begin position="12"/>
        <end position="33"/>
    </location>
</feature>
<dbReference type="RefSeq" id="WP_219481693.1">
    <property type="nucleotide sequence ID" value="NZ_JAHXCT010000005.1"/>
</dbReference>
<dbReference type="PANTHER" id="PTHR31566:SF5">
    <property type="entry name" value="RESB-LIKE DOMAIN-CONTAINING PROTEIN"/>
    <property type="match status" value="1"/>
</dbReference>
<feature type="transmembrane region" description="Helical" evidence="6">
    <location>
        <begin position="112"/>
        <end position="132"/>
    </location>
</feature>
<evidence type="ECO:0000256" key="1">
    <source>
        <dbReference type="ARBA" id="ARBA00004141"/>
    </source>
</evidence>
<keyword evidence="3" id="KW-0201">Cytochrome c-type biogenesis</keyword>
<dbReference type="InterPro" id="IPR007816">
    <property type="entry name" value="ResB-like_domain"/>
</dbReference>
<reference evidence="8 9" key="1">
    <citation type="submission" date="2021-07" db="EMBL/GenBank/DDBJ databases">
        <title>Genomic diversity and antimicrobial resistance of Prevotella spp. isolated from chronic lung disease airways.</title>
        <authorList>
            <person name="Webb K.A."/>
            <person name="Olagoke O.S."/>
            <person name="Baird T."/>
            <person name="Neill J."/>
            <person name="Pham A."/>
            <person name="Wells T.J."/>
            <person name="Ramsay K.A."/>
            <person name="Bell S.C."/>
            <person name="Sarovich D.S."/>
            <person name="Price E.P."/>
        </authorList>
    </citation>
    <scope>NUCLEOTIDE SEQUENCE [LARGE SCALE GENOMIC DNA]</scope>
    <source>
        <strain evidence="8 9">SCHI0011.S.12</strain>
    </source>
</reference>
<evidence type="ECO:0000256" key="4">
    <source>
        <dbReference type="ARBA" id="ARBA00022989"/>
    </source>
</evidence>
<feature type="domain" description="ResB-like" evidence="7">
    <location>
        <begin position="141"/>
        <end position="270"/>
    </location>
</feature>
<name>A0ABS6YDQ4_9BACT</name>
<comment type="caution">
    <text evidence="8">The sequence shown here is derived from an EMBL/GenBank/DDBJ whole genome shotgun (WGS) entry which is preliminary data.</text>
</comment>
<evidence type="ECO:0000313" key="8">
    <source>
        <dbReference type="EMBL" id="MBW4769689.1"/>
    </source>
</evidence>
<feature type="transmembrane region" description="Helical" evidence="6">
    <location>
        <begin position="144"/>
        <end position="164"/>
    </location>
</feature>
<dbReference type="Proteomes" id="UP000788426">
    <property type="component" value="Unassembled WGS sequence"/>
</dbReference>
<dbReference type="PANTHER" id="PTHR31566">
    <property type="entry name" value="CYTOCHROME C BIOGENESIS PROTEIN CCS1, CHLOROPLASTIC"/>
    <property type="match status" value="1"/>
</dbReference>
<dbReference type="Pfam" id="PF05140">
    <property type="entry name" value="ResB"/>
    <property type="match status" value="1"/>
</dbReference>
<evidence type="ECO:0000256" key="2">
    <source>
        <dbReference type="ARBA" id="ARBA00022692"/>
    </source>
</evidence>
<keyword evidence="9" id="KW-1185">Reference proteome</keyword>
<keyword evidence="2 6" id="KW-0812">Transmembrane</keyword>
<proteinExistence type="predicted"/>
<accession>A0ABS6YDQ4</accession>
<dbReference type="EMBL" id="JAHXCT010000005">
    <property type="protein sequence ID" value="MBW4769689.1"/>
    <property type="molecule type" value="Genomic_DNA"/>
</dbReference>
<evidence type="ECO:0000256" key="5">
    <source>
        <dbReference type="ARBA" id="ARBA00023136"/>
    </source>
</evidence>
<protein>
    <submittedName>
        <fullName evidence="8">Cytochrome c biogenesis protein ResB</fullName>
    </submittedName>
</protein>
<sequence length="323" mass="37141">MWQKPWKLREGIAIGCGLLVIGAILQFITGGILWQLFAFPANALALLIYLLLIGTAYWMREKVYFIRYLMSTKSAATSMLFVVGLTFIMGLIRQVPSGNKAVDPIGLTNMLSFWPFVLIYLWMTTTVGLATLQRLVHFKKQRFASVISHLGLFIVIVCGTLGSADIQKLKMYCMSGEAEWRAMDEHGHLKELPIAIELHRFILEKYPAELQKVRADKGQTTMMKIPTPKRYASEVEIYTEEGDYYKTTIEVNKPFSVNGWKIYQFSYDERFGKNRTVSIFELITDPWLPFVYIGIGMMLLGALLMFFRFGKETLKDRKENDYL</sequence>
<evidence type="ECO:0000256" key="3">
    <source>
        <dbReference type="ARBA" id="ARBA00022748"/>
    </source>
</evidence>
<feature type="transmembrane region" description="Helical" evidence="6">
    <location>
        <begin position="287"/>
        <end position="307"/>
    </location>
</feature>
<evidence type="ECO:0000259" key="7">
    <source>
        <dbReference type="Pfam" id="PF05140"/>
    </source>
</evidence>
<dbReference type="InterPro" id="IPR023494">
    <property type="entry name" value="Cyt_c_bgen_Ccs1/CcsB/ResB"/>
</dbReference>
<feature type="transmembrane region" description="Helical" evidence="6">
    <location>
        <begin position="71"/>
        <end position="92"/>
    </location>
</feature>
<feature type="transmembrane region" description="Helical" evidence="6">
    <location>
        <begin position="39"/>
        <end position="59"/>
    </location>
</feature>
<gene>
    <name evidence="8" type="ORF">KZO38_07945</name>
</gene>
<comment type="subcellular location">
    <subcellularLocation>
        <location evidence="1">Membrane</location>
        <topology evidence="1">Multi-pass membrane protein</topology>
    </subcellularLocation>
</comment>
<evidence type="ECO:0000313" key="9">
    <source>
        <dbReference type="Proteomes" id="UP000788426"/>
    </source>
</evidence>